<dbReference type="Gene3D" id="3.30.479.30">
    <property type="entry name" value="Band 7 domain"/>
    <property type="match status" value="1"/>
</dbReference>
<evidence type="ECO:0000313" key="8">
    <source>
        <dbReference type="EMBL" id="WVX66900.1"/>
    </source>
</evidence>
<evidence type="ECO:0000256" key="5">
    <source>
        <dbReference type="ARBA" id="ARBA00022989"/>
    </source>
</evidence>
<dbReference type="SUPFAM" id="SSF117892">
    <property type="entry name" value="Band 7/SPFH domain"/>
    <property type="match status" value="1"/>
</dbReference>
<dbReference type="PROSITE" id="PS01270">
    <property type="entry name" value="BAND_7"/>
    <property type="match status" value="1"/>
</dbReference>
<dbReference type="InterPro" id="IPR050710">
    <property type="entry name" value="Band7/mec-2_domain"/>
</dbReference>
<dbReference type="InterPro" id="IPR036013">
    <property type="entry name" value="Band_7/SPFH_dom_sf"/>
</dbReference>
<proteinExistence type="inferred from homology"/>
<reference evidence="8 9" key="1">
    <citation type="journal article" date="2024" name="Environ. Microbiol.">
        <title>Novel evolutionary insights on the interactions of the Holosporales (Alphaproteobacteria) with eukaryotic hosts from comparative genomics.</title>
        <authorList>
            <person name="Giovannini M."/>
            <person name="Petroni G."/>
            <person name="Castelli M."/>
        </authorList>
    </citation>
    <scope>NUCLEOTIDE SEQUENCE [LARGE SCALE GENOMIC DNA]</scope>
    <source>
        <strain evidence="8 9">US_Bl 15I1</strain>
    </source>
</reference>
<accession>A0ABZ2C676</accession>
<dbReference type="RefSeq" id="WP_331255718.1">
    <property type="nucleotide sequence ID" value="NZ_CP133270.1"/>
</dbReference>
<evidence type="ECO:0000259" key="7">
    <source>
        <dbReference type="SMART" id="SM00244"/>
    </source>
</evidence>
<dbReference type="PANTHER" id="PTHR43327:SF10">
    <property type="entry name" value="STOMATIN-LIKE PROTEIN 2, MITOCHONDRIAL"/>
    <property type="match status" value="1"/>
</dbReference>
<protein>
    <recommendedName>
        <fullName evidence="3">Protein QmcA</fullName>
    </recommendedName>
</protein>
<evidence type="ECO:0000256" key="4">
    <source>
        <dbReference type="ARBA" id="ARBA00022692"/>
    </source>
</evidence>
<dbReference type="PANTHER" id="PTHR43327">
    <property type="entry name" value="STOMATIN-LIKE PROTEIN 2, MITOCHONDRIAL"/>
    <property type="match status" value="1"/>
</dbReference>
<evidence type="ECO:0000256" key="3">
    <source>
        <dbReference type="ARBA" id="ARBA00017055"/>
    </source>
</evidence>
<organism evidence="8 9">
    <name type="scientific">Candidatus Bealeia paramacronuclearis</name>
    <dbReference type="NCBI Taxonomy" id="1921001"/>
    <lineage>
        <taxon>Bacteria</taxon>
        <taxon>Pseudomonadati</taxon>
        <taxon>Pseudomonadota</taxon>
        <taxon>Alphaproteobacteria</taxon>
        <taxon>Holosporales</taxon>
        <taxon>Holosporaceae</taxon>
        <taxon>Candidatus Bealeia</taxon>
    </lineage>
</organism>
<name>A0ABZ2C676_9PROT</name>
<keyword evidence="6" id="KW-0472">Membrane</keyword>
<dbReference type="InterPro" id="IPR018080">
    <property type="entry name" value="Band_7/stomatin-like_CS"/>
</dbReference>
<dbReference type="Proteomes" id="UP001330434">
    <property type="component" value="Chromosome"/>
</dbReference>
<dbReference type="InterPro" id="IPR001972">
    <property type="entry name" value="Stomatin_HflK_fam"/>
</dbReference>
<gene>
    <name evidence="8" type="ORF">Bealeia1_01089</name>
</gene>
<dbReference type="CDD" id="cd08829">
    <property type="entry name" value="SPFH_paraslipin"/>
    <property type="match status" value="1"/>
</dbReference>
<dbReference type="EMBL" id="CP133270">
    <property type="protein sequence ID" value="WVX66900.1"/>
    <property type="molecule type" value="Genomic_DNA"/>
</dbReference>
<evidence type="ECO:0000256" key="6">
    <source>
        <dbReference type="ARBA" id="ARBA00023136"/>
    </source>
</evidence>
<keyword evidence="4" id="KW-0812">Transmembrane</keyword>
<dbReference type="PRINTS" id="PR00721">
    <property type="entry name" value="STOMATIN"/>
</dbReference>
<comment type="similarity">
    <text evidence="2">Belongs to the band 7/mec-2 family.</text>
</comment>
<keyword evidence="9" id="KW-1185">Reference proteome</keyword>
<dbReference type="Pfam" id="PF01145">
    <property type="entry name" value="Band_7"/>
    <property type="match status" value="1"/>
</dbReference>
<dbReference type="InterPro" id="IPR001107">
    <property type="entry name" value="Band_7"/>
</dbReference>
<evidence type="ECO:0000313" key="9">
    <source>
        <dbReference type="Proteomes" id="UP001330434"/>
    </source>
</evidence>
<comment type="subcellular location">
    <subcellularLocation>
        <location evidence="1">Membrane</location>
        <topology evidence="1">Single-pass membrane protein</topology>
    </subcellularLocation>
</comment>
<dbReference type="SMART" id="SM00244">
    <property type="entry name" value="PHB"/>
    <property type="match status" value="1"/>
</dbReference>
<keyword evidence="5" id="KW-1133">Transmembrane helix</keyword>
<feature type="domain" description="Band 7" evidence="7">
    <location>
        <begin position="21"/>
        <end position="179"/>
    </location>
</feature>
<evidence type="ECO:0000256" key="1">
    <source>
        <dbReference type="ARBA" id="ARBA00004167"/>
    </source>
</evidence>
<evidence type="ECO:0000256" key="2">
    <source>
        <dbReference type="ARBA" id="ARBA00008164"/>
    </source>
</evidence>
<sequence>MEGLPIFAVVLALFGLFFVMRGVYSVPQGQQYTVERFGKYVQTLKPGLHFIIPLVDRIGVRINMMEQVLDVASQAVITRDNAMVTVDGVIFYQVLDPVKAAYEVSNLENAILNLTVTNVRTVMGSMDLDELLSQRERINAQLLLVVDEATSVWGIKVTRIEIKDIQPPRDLIESMGRQMKAERDKRAEILVAEGARQSAILRAEGEKQSVILEAEARKEAAFRDAEARERSAEAEAKATAMVSVAISKGNMQAVNYFVAQKYITALQQMACAPNHKIILMPLEASNVIGALGGIGEIAKEVFGSSEESKSQTKKG</sequence>